<keyword evidence="4" id="KW-1185">Reference proteome</keyword>
<proteinExistence type="predicted"/>
<accession>A0A8H6A0E0</accession>
<evidence type="ECO:0000313" key="3">
    <source>
        <dbReference type="EMBL" id="KAF5858582.1"/>
    </source>
</evidence>
<evidence type="ECO:0000256" key="1">
    <source>
        <dbReference type="SAM" id="MobiDB-lite"/>
    </source>
</evidence>
<dbReference type="AlphaFoldDB" id="A0A8H6A0E0"/>
<dbReference type="Proteomes" id="UP000541154">
    <property type="component" value="Unassembled WGS sequence"/>
</dbReference>
<name>A0A8H6A0E0_PETAA</name>
<keyword evidence="2" id="KW-1133">Transmembrane helix</keyword>
<reference evidence="3 4" key="1">
    <citation type="submission" date="2019-04" db="EMBL/GenBank/DDBJ databases">
        <title>Aspergillus burnettii sp. nov., novel species from soil in southeast Queensland.</title>
        <authorList>
            <person name="Gilchrist C.L.M."/>
            <person name="Pitt J.I."/>
            <person name="Lange L."/>
            <person name="Lacey H.J."/>
            <person name="Vuong D."/>
            <person name="Midgley D.J."/>
            <person name="Greenfield P."/>
            <person name="Bradbury M."/>
            <person name="Lacey E."/>
            <person name="Busk P.K."/>
            <person name="Pilgaard B."/>
            <person name="Chooi Y.H."/>
            <person name="Piggott A.M."/>
        </authorList>
    </citation>
    <scope>NUCLEOTIDE SEQUENCE [LARGE SCALE GENOMIC DNA]</scope>
    <source>
        <strain evidence="3 4">FRR 5400</strain>
    </source>
</reference>
<sequence>METDLSLSVNEAEIWSLHNSWMDLNPFNLEFIRGEEEVASGNGTQTLAVLLGLLWSDVVLISVILLVLVILFILLIVLIVLFFVALRFFFCPSSSSTSSLLCSPSTPKLAPSVRGP</sequence>
<keyword evidence="2" id="KW-0812">Transmembrane</keyword>
<organism evidence="3 4">
    <name type="scientific">Petromyces alliaceus</name>
    <name type="common">Aspergillus alliaceus</name>
    <dbReference type="NCBI Taxonomy" id="209559"/>
    <lineage>
        <taxon>Eukaryota</taxon>
        <taxon>Fungi</taxon>
        <taxon>Dikarya</taxon>
        <taxon>Ascomycota</taxon>
        <taxon>Pezizomycotina</taxon>
        <taxon>Eurotiomycetes</taxon>
        <taxon>Eurotiomycetidae</taxon>
        <taxon>Eurotiales</taxon>
        <taxon>Aspergillaceae</taxon>
        <taxon>Aspergillus</taxon>
        <taxon>Aspergillus subgen. Circumdati</taxon>
    </lineage>
</organism>
<protein>
    <submittedName>
        <fullName evidence="3">Uncharacterized protein</fullName>
    </submittedName>
</protein>
<comment type="caution">
    <text evidence="3">The sequence shown here is derived from an EMBL/GenBank/DDBJ whole genome shotgun (WGS) entry which is preliminary data.</text>
</comment>
<evidence type="ECO:0000313" key="4">
    <source>
        <dbReference type="Proteomes" id="UP000541154"/>
    </source>
</evidence>
<feature type="transmembrane region" description="Helical" evidence="2">
    <location>
        <begin position="59"/>
        <end position="90"/>
    </location>
</feature>
<feature type="non-terminal residue" evidence="3">
    <location>
        <position position="116"/>
    </location>
</feature>
<feature type="region of interest" description="Disordered" evidence="1">
    <location>
        <begin position="94"/>
        <end position="116"/>
    </location>
</feature>
<gene>
    <name evidence="3" type="ORF">ETB97_004267</name>
</gene>
<feature type="compositionally biased region" description="Low complexity" evidence="1">
    <location>
        <begin position="94"/>
        <end position="106"/>
    </location>
</feature>
<dbReference type="EMBL" id="SPNV01000200">
    <property type="protein sequence ID" value="KAF5858582.1"/>
    <property type="molecule type" value="Genomic_DNA"/>
</dbReference>
<keyword evidence="2" id="KW-0472">Membrane</keyword>
<evidence type="ECO:0000256" key="2">
    <source>
        <dbReference type="SAM" id="Phobius"/>
    </source>
</evidence>